<dbReference type="GO" id="GO:0006096">
    <property type="term" value="P:glycolytic process"/>
    <property type="evidence" value="ECO:0007669"/>
    <property type="project" value="UniProtKB-UniRule"/>
</dbReference>
<dbReference type="EC" id="2.7.1.2" evidence="10"/>
<comment type="similarity">
    <text evidence="1">In the N-terminal section; belongs to the bacterial glucokinase family.</text>
</comment>
<sequence>MNTVSAVPYADGPRLLADVGATNIRLALEIAPDQFSVSAVLPCAEHDSLEHALQAFLATAGHPVIRHAALSLPNPITGDHIKLTNHPWAFSVEAMRRHLDLQTLLAVNDYTALAMGLTRLEPQERVRIGGGEAAPGGVIGVIGPGSGLGVSALVPFQDRNVALITEGGHVSYPPQDADEAELVALATQRFGHASGERLISASGLELTHELLASRSGLPPPRLSAPEISARAQATPADPVALRALEMFCAMLGTVAGNLALTLGSTGGVYIGGGIVPQMLPFLARSAFRQRFESKGRFRSWLERVPTWVAVAPRSALRGASAMLDDHLTADHGAGPLLVEIRAAMDRLSTSERTVAQDLLSAPRAWMSDSIARIAERCGVSTPTVMRFCRSMGFKGLADFKLRLGSGLSGTTKVAHREVQHEDPTAERIGKIFDNSISALIALRDRLHPAAFERATAALAGARRIEIYGTGSSALTAEDAQNKLGRLGLAALARTDAQLQNLTSIYLGTGDVLLVLSNSGALESVNEAVARARRAGTTVITMCPQRSELARLADIVLPVDHPDDVHALVPMLSRLAQTVMIDALVSDLALQRRDAIGSALAHQNDQRFVTLSSHSRFTPNGKEH</sequence>
<comment type="subcellular location">
    <subcellularLocation>
        <location evidence="10">Cytoplasm</location>
    </subcellularLocation>
</comment>
<dbReference type="InterPro" id="IPR009057">
    <property type="entry name" value="Homeodomain-like_sf"/>
</dbReference>
<organism evidence="13 14">
    <name type="scientific">Sphaerotilus hippei</name>
    <dbReference type="NCBI Taxonomy" id="744406"/>
    <lineage>
        <taxon>Bacteria</taxon>
        <taxon>Pseudomonadati</taxon>
        <taxon>Pseudomonadota</taxon>
        <taxon>Betaproteobacteria</taxon>
        <taxon>Burkholderiales</taxon>
        <taxon>Sphaerotilaceae</taxon>
        <taxon>Sphaerotilus</taxon>
    </lineage>
</organism>
<dbReference type="InterPro" id="IPR001347">
    <property type="entry name" value="SIS_dom"/>
</dbReference>
<gene>
    <name evidence="10" type="primary">glk</name>
    <name evidence="13" type="ORF">C7444_106204</name>
</gene>
<dbReference type="InterPro" id="IPR003836">
    <property type="entry name" value="Glucokinase"/>
</dbReference>
<dbReference type="GO" id="GO:0003700">
    <property type="term" value="F:DNA-binding transcription factor activity"/>
    <property type="evidence" value="ECO:0007669"/>
    <property type="project" value="InterPro"/>
</dbReference>
<comment type="catalytic activity">
    <reaction evidence="9 10">
        <text>D-glucose + ATP = D-glucose 6-phosphate + ADP + H(+)</text>
        <dbReference type="Rhea" id="RHEA:17825"/>
        <dbReference type="ChEBI" id="CHEBI:4167"/>
        <dbReference type="ChEBI" id="CHEBI:15378"/>
        <dbReference type="ChEBI" id="CHEBI:30616"/>
        <dbReference type="ChEBI" id="CHEBI:61548"/>
        <dbReference type="ChEBI" id="CHEBI:456216"/>
        <dbReference type="EC" id="2.7.1.2"/>
    </reaction>
</comment>
<keyword evidence="8" id="KW-0511">Multifunctional enzyme</keyword>
<dbReference type="PANTHER" id="PTHR47690:SF1">
    <property type="entry name" value="GLUCOKINASE"/>
    <property type="match status" value="1"/>
</dbReference>
<evidence type="ECO:0000256" key="3">
    <source>
        <dbReference type="ARBA" id="ARBA00022777"/>
    </source>
</evidence>
<dbReference type="GO" id="GO:0004340">
    <property type="term" value="F:glucokinase activity"/>
    <property type="evidence" value="ECO:0007669"/>
    <property type="project" value="UniProtKB-UniRule"/>
</dbReference>
<dbReference type="PANTHER" id="PTHR47690">
    <property type="entry name" value="GLUCOKINASE"/>
    <property type="match status" value="1"/>
</dbReference>
<dbReference type="CDD" id="cd05013">
    <property type="entry name" value="SIS_RpiR"/>
    <property type="match status" value="1"/>
</dbReference>
<evidence type="ECO:0000256" key="4">
    <source>
        <dbReference type="ARBA" id="ARBA00023015"/>
    </source>
</evidence>
<dbReference type="SUPFAM" id="SSF53697">
    <property type="entry name" value="SIS domain"/>
    <property type="match status" value="1"/>
</dbReference>
<comment type="caution">
    <text evidence="13">The sequence shown here is derived from an EMBL/GenBank/DDBJ whole genome shotgun (WGS) entry which is preliminary data.</text>
</comment>
<dbReference type="CDD" id="cd24008">
    <property type="entry name" value="ASKHA_NBD_GLK"/>
    <property type="match status" value="1"/>
</dbReference>
<dbReference type="GO" id="GO:0005536">
    <property type="term" value="F:D-glucose binding"/>
    <property type="evidence" value="ECO:0007669"/>
    <property type="project" value="InterPro"/>
</dbReference>
<dbReference type="HAMAP" id="MF_00524">
    <property type="entry name" value="Glucokinase"/>
    <property type="match status" value="1"/>
</dbReference>
<accession>A0A318H1I0</accession>
<evidence type="ECO:0000256" key="10">
    <source>
        <dbReference type="HAMAP-Rule" id="MF_00524"/>
    </source>
</evidence>
<keyword evidence="6 10" id="KW-0324">Glycolysis</keyword>
<dbReference type="NCBIfam" id="TIGR00749">
    <property type="entry name" value="glk"/>
    <property type="match status" value="1"/>
</dbReference>
<dbReference type="InterPro" id="IPR035472">
    <property type="entry name" value="RpiR-like_SIS"/>
</dbReference>
<evidence type="ECO:0000313" key="13">
    <source>
        <dbReference type="EMBL" id="PXW96682.1"/>
    </source>
</evidence>
<keyword evidence="7" id="KW-0804">Transcription</keyword>
<keyword evidence="10" id="KW-0963">Cytoplasm</keyword>
<reference evidence="13 14" key="1">
    <citation type="submission" date="2018-05" db="EMBL/GenBank/DDBJ databases">
        <title>Genomic Encyclopedia of Type Strains, Phase IV (KMG-IV): sequencing the most valuable type-strain genomes for metagenomic binning, comparative biology and taxonomic classification.</title>
        <authorList>
            <person name="Goeker M."/>
        </authorList>
    </citation>
    <scope>NUCLEOTIDE SEQUENCE [LARGE SCALE GENOMIC DNA]</scope>
    <source>
        <strain evidence="13 14">DSM 566</strain>
    </source>
</reference>
<evidence type="ECO:0000256" key="5">
    <source>
        <dbReference type="ARBA" id="ARBA00023125"/>
    </source>
</evidence>
<evidence type="ECO:0000256" key="8">
    <source>
        <dbReference type="ARBA" id="ARBA00023268"/>
    </source>
</evidence>
<evidence type="ECO:0000259" key="11">
    <source>
        <dbReference type="PROSITE" id="PS51071"/>
    </source>
</evidence>
<evidence type="ECO:0000256" key="9">
    <source>
        <dbReference type="ARBA" id="ARBA00049060"/>
    </source>
</evidence>
<dbReference type="Gene3D" id="3.40.50.10490">
    <property type="entry name" value="Glucose-6-phosphate isomerase like protein, domain 1"/>
    <property type="match status" value="1"/>
</dbReference>
<keyword evidence="10" id="KW-0067">ATP-binding</keyword>
<feature type="domain" description="HTH rpiR-type" evidence="11">
    <location>
        <begin position="334"/>
        <end position="410"/>
    </location>
</feature>
<comment type="similarity">
    <text evidence="10">Belongs to the bacterial glucokinase family.</text>
</comment>
<dbReference type="InterPro" id="IPR043129">
    <property type="entry name" value="ATPase_NBD"/>
</dbReference>
<keyword evidence="14" id="KW-1185">Reference proteome</keyword>
<keyword evidence="10" id="KW-0547">Nucleotide-binding</keyword>
<dbReference type="GO" id="GO:0003677">
    <property type="term" value="F:DNA binding"/>
    <property type="evidence" value="ECO:0007669"/>
    <property type="project" value="UniProtKB-KW"/>
</dbReference>
<protein>
    <recommendedName>
        <fullName evidence="10">Glucokinase</fullName>
        <ecNumber evidence="10">2.7.1.2</ecNumber>
    </recommendedName>
    <alternativeName>
        <fullName evidence="10">Glucose kinase</fullName>
    </alternativeName>
</protein>
<dbReference type="Gene3D" id="3.30.420.40">
    <property type="match status" value="1"/>
</dbReference>
<dbReference type="InterPro" id="IPR050201">
    <property type="entry name" value="Bacterial_glucokinase"/>
</dbReference>
<dbReference type="GO" id="GO:0005524">
    <property type="term" value="F:ATP binding"/>
    <property type="evidence" value="ECO:0007669"/>
    <property type="project" value="UniProtKB-UniRule"/>
</dbReference>
<dbReference type="Gene3D" id="1.10.10.10">
    <property type="entry name" value="Winged helix-like DNA-binding domain superfamily/Winged helix DNA-binding domain"/>
    <property type="match status" value="1"/>
</dbReference>
<dbReference type="InterPro" id="IPR000281">
    <property type="entry name" value="HTH_RpiR"/>
</dbReference>
<dbReference type="Gene3D" id="3.40.367.20">
    <property type="match status" value="1"/>
</dbReference>
<keyword evidence="2 10" id="KW-0808">Transferase</keyword>
<dbReference type="GO" id="GO:0005829">
    <property type="term" value="C:cytosol"/>
    <property type="evidence" value="ECO:0007669"/>
    <property type="project" value="TreeGrafter"/>
</dbReference>
<evidence type="ECO:0000256" key="7">
    <source>
        <dbReference type="ARBA" id="ARBA00023163"/>
    </source>
</evidence>
<keyword evidence="5" id="KW-0238">DNA-binding</keyword>
<evidence type="ECO:0000313" key="14">
    <source>
        <dbReference type="Proteomes" id="UP000247811"/>
    </source>
</evidence>
<keyword evidence="3 10" id="KW-0418">Kinase</keyword>
<dbReference type="Pfam" id="PF02685">
    <property type="entry name" value="Glucokinase"/>
    <property type="match status" value="1"/>
</dbReference>
<dbReference type="InterPro" id="IPR046348">
    <property type="entry name" value="SIS_dom_sf"/>
</dbReference>
<keyword evidence="4" id="KW-0805">Transcription regulation</keyword>
<name>A0A318H1I0_9BURK</name>
<dbReference type="PROSITE" id="PS51071">
    <property type="entry name" value="HTH_RPIR"/>
    <property type="match status" value="1"/>
</dbReference>
<dbReference type="Pfam" id="PF01380">
    <property type="entry name" value="SIS"/>
    <property type="match status" value="1"/>
</dbReference>
<dbReference type="RefSeq" id="WP_170130687.1">
    <property type="nucleotide sequence ID" value="NZ_QJJS01000006.1"/>
</dbReference>
<feature type="domain" description="SIS" evidence="12">
    <location>
        <begin position="454"/>
        <end position="593"/>
    </location>
</feature>
<proteinExistence type="inferred from homology"/>
<comment type="caution">
    <text evidence="10">Lacks conserved residue(s) required for the propagation of feature annotation.</text>
</comment>
<dbReference type="AlphaFoldDB" id="A0A318H1I0"/>
<dbReference type="EMBL" id="QJJS01000006">
    <property type="protein sequence ID" value="PXW96682.1"/>
    <property type="molecule type" value="Genomic_DNA"/>
</dbReference>
<dbReference type="Proteomes" id="UP000247811">
    <property type="component" value="Unassembled WGS sequence"/>
</dbReference>
<dbReference type="InterPro" id="IPR036388">
    <property type="entry name" value="WH-like_DNA-bd_sf"/>
</dbReference>
<dbReference type="PROSITE" id="PS51464">
    <property type="entry name" value="SIS"/>
    <property type="match status" value="1"/>
</dbReference>
<evidence type="ECO:0000256" key="6">
    <source>
        <dbReference type="ARBA" id="ARBA00023152"/>
    </source>
</evidence>
<dbReference type="SUPFAM" id="SSF53067">
    <property type="entry name" value="Actin-like ATPase domain"/>
    <property type="match status" value="1"/>
</dbReference>
<evidence type="ECO:0000256" key="2">
    <source>
        <dbReference type="ARBA" id="ARBA00022679"/>
    </source>
</evidence>
<evidence type="ECO:0000256" key="1">
    <source>
        <dbReference type="ARBA" id="ARBA00007693"/>
    </source>
</evidence>
<evidence type="ECO:0000259" key="12">
    <source>
        <dbReference type="PROSITE" id="PS51464"/>
    </source>
</evidence>
<dbReference type="Pfam" id="PF01418">
    <property type="entry name" value="HTH_6"/>
    <property type="match status" value="1"/>
</dbReference>
<dbReference type="SUPFAM" id="SSF46689">
    <property type="entry name" value="Homeodomain-like"/>
    <property type="match status" value="1"/>
</dbReference>